<dbReference type="AlphaFoldDB" id="A0AAN7CV12"/>
<feature type="region of interest" description="Disordered" evidence="1">
    <location>
        <begin position="1"/>
        <end position="55"/>
    </location>
</feature>
<feature type="non-terminal residue" evidence="2">
    <location>
        <position position="1"/>
    </location>
</feature>
<name>A0AAN7CV12_9PEZI</name>
<dbReference type="Proteomes" id="UP001303647">
    <property type="component" value="Unassembled WGS sequence"/>
</dbReference>
<keyword evidence="3" id="KW-1185">Reference proteome</keyword>
<organism evidence="2 3">
    <name type="scientific">Corynascus novoguineensis</name>
    <dbReference type="NCBI Taxonomy" id="1126955"/>
    <lineage>
        <taxon>Eukaryota</taxon>
        <taxon>Fungi</taxon>
        <taxon>Dikarya</taxon>
        <taxon>Ascomycota</taxon>
        <taxon>Pezizomycotina</taxon>
        <taxon>Sordariomycetes</taxon>
        <taxon>Sordariomycetidae</taxon>
        <taxon>Sordariales</taxon>
        <taxon>Chaetomiaceae</taxon>
        <taxon>Corynascus</taxon>
    </lineage>
</organism>
<protein>
    <submittedName>
        <fullName evidence="2">Uncharacterized protein</fullName>
    </submittedName>
</protein>
<reference evidence="2" key="1">
    <citation type="journal article" date="2023" name="Mol. Phylogenet. Evol.">
        <title>Genome-scale phylogeny and comparative genomics of the fungal order Sordariales.</title>
        <authorList>
            <person name="Hensen N."/>
            <person name="Bonometti L."/>
            <person name="Westerberg I."/>
            <person name="Brannstrom I.O."/>
            <person name="Guillou S."/>
            <person name="Cros-Aarteil S."/>
            <person name="Calhoun S."/>
            <person name="Haridas S."/>
            <person name="Kuo A."/>
            <person name="Mondo S."/>
            <person name="Pangilinan J."/>
            <person name="Riley R."/>
            <person name="LaButti K."/>
            <person name="Andreopoulos B."/>
            <person name="Lipzen A."/>
            <person name="Chen C."/>
            <person name="Yan M."/>
            <person name="Daum C."/>
            <person name="Ng V."/>
            <person name="Clum A."/>
            <person name="Steindorff A."/>
            <person name="Ohm R.A."/>
            <person name="Martin F."/>
            <person name="Silar P."/>
            <person name="Natvig D.O."/>
            <person name="Lalanne C."/>
            <person name="Gautier V."/>
            <person name="Ament-Velasquez S.L."/>
            <person name="Kruys A."/>
            <person name="Hutchinson M.I."/>
            <person name="Powell A.J."/>
            <person name="Barry K."/>
            <person name="Miller A.N."/>
            <person name="Grigoriev I.V."/>
            <person name="Debuchy R."/>
            <person name="Gladieux P."/>
            <person name="Hiltunen Thoren M."/>
            <person name="Johannesson H."/>
        </authorList>
    </citation>
    <scope>NUCLEOTIDE SEQUENCE</scope>
    <source>
        <strain evidence="2">CBS 359.72</strain>
    </source>
</reference>
<sequence length="55" mass="6180">KFSSRSYIQDESEVEKEARSPPQAQEKKDEGEIQINAQCHSTSTSPRHQVGHPAD</sequence>
<evidence type="ECO:0000313" key="3">
    <source>
        <dbReference type="Proteomes" id="UP001303647"/>
    </source>
</evidence>
<dbReference type="EMBL" id="MU857638">
    <property type="protein sequence ID" value="KAK4248411.1"/>
    <property type="molecule type" value="Genomic_DNA"/>
</dbReference>
<proteinExistence type="predicted"/>
<reference evidence="2" key="2">
    <citation type="submission" date="2023-05" db="EMBL/GenBank/DDBJ databases">
        <authorList>
            <consortium name="Lawrence Berkeley National Laboratory"/>
            <person name="Steindorff A."/>
            <person name="Hensen N."/>
            <person name="Bonometti L."/>
            <person name="Westerberg I."/>
            <person name="Brannstrom I.O."/>
            <person name="Guillou S."/>
            <person name="Cros-Aarteil S."/>
            <person name="Calhoun S."/>
            <person name="Haridas S."/>
            <person name="Kuo A."/>
            <person name="Mondo S."/>
            <person name="Pangilinan J."/>
            <person name="Riley R."/>
            <person name="Labutti K."/>
            <person name="Andreopoulos B."/>
            <person name="Lipzen A."/>
            <person name="Chen C."/>
            <person name="Yanf M."/>
            <person name="Daum C."/>
            <person name="Ng V."/>
            <person name="Clum A."/>
            <person name="Ohm R."/>
            <person name="Martin F."/>
            <person name="Silar P."/>
            <person name="Natvig D."/>
            <person name="Lalanne C."/>
            <person name="Gautier V."/>
            <person name="Ament-Velasquez S.L."/>
            <person name="Kruys A."/>
            <person name="Hutchinson M.I."/>
            <person name="Powell A.J."/>
            <person name="Barry K."/>
            <person name="Miller A.N."/>
            <person name="Grigoriev I.V."/>
            <person name="Debuchy R."/>
            <person name="Gladieux P."/>
            <person name="Thoren M.H."/>
            <person name="Johannesson H."/>
        </authorList>
    </citation>
    <scope>NUCLEOTIDE SEQUENCE</scope>
    <source>
        <strain evidence="2">CBS 359.72</strain>
    </source>
</reference>
<feature type="compositionally biased region" description="Polar residues" evidence="1">
    <location>
        <begin position="35"/>
        <end position="47"/>
    </location>
</feature>
<comment type="caution">
    <text evidence="2">The sequence shown here is derived from an EMBL/GenBank/DDBJ whole genome shotgun (WGS) entry which is preliminary data.</text>
</comment>
<feature type="compositionally biased region" description="Basic and acidic residues" evidence="1">
    <location>
        <begin position="15"/>
        <end position="31"/>
    </location>
</feature>
<accession>A0AAN7CV12</accession>
<gene>
    <name evidence="2" type="ORF">C7999DRAFT_13687</name>
</gene>
<evidence type="ECO:0000313" key="2">
    <source>
        <dbReference type="EMBL" id="KAK4248411.1"/>
    </source>
</evidence>
<evidence type="ECO:0000256" key="1">
    <source>
        <dbReference type="SAM" id="MobiDB-lite"/>
    </source>
</evidence>